<dbReference type="PANTHER" id="PTHR43525">
    <property type="entry name" value="PROTEIN MALY"/>
    <property type="match status" value="1"/>
</dbReference>
<evidence type="ECO:0000313" key="7">
    <source>
        <dbReference type="EMBL" id="SDM97961.1"/>
    </source>
</evidence>
<sequence length="410" mass="44315">MFTCLFAYSRSRPQAVVMSVIKVAPLEHIRRERSSIKWTRFPADVLPLFVAEMDYPLAPEIIATLVERVQASDTGYLDGPGPLAPAFATFARDRWGWVVDPSHVHLATDVSVGIVEALRLAVPPGGRVAITPPVYPPFYELVEEALATVIETPLIEHGDTWLFDFAALERSFAFGIDAFLLCNPHNPHGIVWAPGTLDELAQLAARYDVFVISDEIHAPLTYPGATFTPFAPVALAAGARAVTVTSASKGWNIAGLKCAIVVAADDATNELLGRLPEEVACRTSILGLHANIAAFGCTDWLDNAIDQIVANDLLLSELLREHLPAVIYHRPRASYLAWMDLRHVGLGDNPYQRILDDARVALNSGESFGLGGQGFARLNLACSPDTLREAVARIAALVARVAADPTVTAA</sequence>
<dbReference type="AlphaFoldDB" id="A0A5E9GSB2"/>
<dbReference type="CDD" id="cd00609">
    <property type="entry name" value="AAT_like"/>
    <property type="match status" value="1"/>
</dbReference>
<evidence type="ECO:0000256" key="4">
    <source>
        <dbReference type="ARBA" id="ARBA00023239"/>
    </source>
</evidence>
<dbReference type="InterPro" id="IPR051798">
    <property type="entry name" value="Class-II_PLP-Dep_Aminotrans"/>
</dbReference>
<gene>
    <name evidence="7" type="ORF">SAMN05216368_103121</name>
</gene>
<dbReference type="Pfam" id="PF00155">
    <property type="entry name" value="Aminotran_1_2"/>
    <property type="match status" value="1"/>
</dbReference>
<organism evidence="7 8">
    <name type="scientific">Cryobacterium flavum</name>
    <dbReference type="NCBI Taxonomy" id="1424659"/>
    <lineage>
        <taxon>Bacteria</taxon>
        <taxon>Bacillati</taxon>
        <taxon>Actinomycetota</taxon>
        <taxon>Actinomycetes</taxon>
        <taxon>Micrococcales</taxon>
        <taxon>Microbacteriaceae</taxon>
        <taxon>Cryobacterium</taxon>
    </lineage>
</organism>
<dbReference type="InterPro" id="IPR015422">
    <property type="entry name" value="PyrdxlP-dep_Trfase_small"/>
</dbReference>
<comment type="similarity">
    <text evidence="5">Belongs to the class-II pyridoxal-phosphate-dependent aminotransferase family. MalY/PatB cystathionine beta-lyase subfamily.</text>
</comment>
<feature type="domain" description="Aminotransferase class I/classII large" evidence="6">
    <location>
        <begin position="50"/>
        <end position="394"/>
    </location>
</feature>
<protein>
    <recommendedName>
        <fullName evidence="2">cysteine-S-conjugate beta-lyase</fullName>
        <ecNumber evidence="2">4.4.1.13</ecNumber>
    </recommendedName>
</protein>
<evidence type="ECO:0000256" key="1">
    <source>
        <dbReference type="ARBA" id="ARBA00001933"/>
    </source>
</evidence>
<dbReference type="PANTHER" id="PTHR43525:SF2">
    <property type="entry name" value="CYSTATHIONINE BETA-LYASE-RELATED"/>
    <property type="match status" value="1"/>
</dbReference>
<evidence type="ECO:0000256" key="2">
    <source>
        <dbReference type="ARBA" id="ARBA00012224"/>
    </source>
</evidence>
<dbReference type="InterPro" id="IPR015421">
    <property type="entry name" value="PyrdxlP-dep_Trfase_major"/>
</dbReference>
<dbReference type="EC" id="4.4.1.13" evidence="2"/>
<proteinExistence type="inferred from homology"/>
<dbReference type="InterPro" id="IPR015424">
    <property type="entry name" value="PyrdxlP-dep_Trfase"/>
</dbReference>
<keyword evidence="3" id="KW-0663">Pyridoxal phosphate</keyword>
<dbReference type="InterPro" id="IPR004839">
    <property type="entry name" value="Aminotransferase_I/II_large"/>
</dbReference>
<dbReference type="SUPFAM" id="SSF53383">
    <property type="entry name" value="PLP-dependent transferases"/>
    <property type="match status" value="1"/>
</dbReference>
<dbReference type="Gene3D" id="3.90.1150.10">
    <property type="entry name" value="Aspartate Aminotransferase, domain 1"/>
    <property type="match status" value="1"/>
</dbReference>
<name>A0A5E9GSB2_9MICO</name>
<dbReference type="GO" id="GO:0047804">
    <property type="term" value="F:cysteine-S-conjugate beta-lyase activity"/>
    <property type="evidence" value="ECO:0007669"/>
    <property type="project" value="UniProtKB-EC"/>
</dbReference>
<evidence type="ECO:0000259" key="6">
    <source>
        <dbReference type="Pfam" id="PF00155"/>
    </source>
</evidence>
<reference evidence="7 8" key="1">
    <citation type="submission" date="2016-10" db="EMBL/GenBank/DDBJ databases">
        <authorList>
            <person name="Varghese N."/>
            <person name="Submissions S."/>
        </authorList>
    </citation>
    <scope>NUCLEOTIDE SEQUENCE [LARGE SCALE GENOMIC DNA]</scope>
    <source>
        <strain evidence="7 8">CGMCC 1.11215</strain>
    </source>
</reference>
<dbReference type="Gene3D" id="3.40.640.10">
    <property type="entry name" value="Type I PLP-dependent aspartate aminotransferase-like (Major domain)"/>
    <property type="match status" value="1"/>
</dbReference>
<evidence type="ECO:0000313" key="8">
    <source>
        <dbReference type="Proteomes" id="UP000199639"/>
    </source>
</evidence>
<evidence type="ECO:0000256" key="3">
    <source>
        <dbReference type="ARBA" id="ARBA00022898"/>
    </source>
</evidence>
<comment type="cofactor">
    <cofactor evidence="1">
        <name>pyridoxal 5'-phosphate</name>
        <dbReference type="ChEBI" id="CHEBI:597326"/>
    </cofactor>
</comment>
<dbReference type="EMBL" id="FNIB01000003">
    <property type="protein sequence ID" value="SDM97961.1"/>
    <property type="molecule type" value="Genomic_DNA"/>
</dbReference>
<accession>A0A5E9GSB2</accession>
<evidence type="ECO:0000256" key="5">
    <source>
        <dbReference type="ARBA" id="ARBA00037974"/>
    </source>
</evidence>
<keyword evidence="4 7" id="KW-0456">Lyase</keyword>
<dbReference type="STRING" id="1424659.SAMN05216368_103121"/>
<dbReference type="GO" id="GO:0030170">
    <property type="term" value="F:pyridoxal phosphate binding"/>
    <property type="evidence" value="ECO:0007669"/>
    <property type="project" value="InterPro"/>
</dbReference>
<dbReference type="Proteomes" id="UP000199639">
    <property type="component" value="Unassembled WGS sequence"/>
</dbReference>